<accession>A0AAE0YTV7</accession>
<evidence type="ECO:0000313" key="2">
    <source>
        <dbReference type="Proteomes" id="UP001283361"/>
    </source>
</evidence>
<gene>
    <name evidence="1" type="ORF">RRG08_047410</name>
</gene>
<sequence length="77" mass="8072">MIFASNGARLVPRSLSGLHPTLELVTELPSWGEDLTVLTQPGCTAVVDGRLLSGGDARDQGLWGEGPGGWRVVKGES</sequence>
<organism evidence="1 2">
    <name type="scientific">Elysia crispata</name>
    <name type="common">lettuce slug</name>
    <dbReference type="NCBI Taxonomy" id="231223"/>
    <lineage>
        <taxon>Eukaryota</taxon>
        <taxon>Metazoa</taxon>
        <taxon>Spiralia</taxon>
        <taxon>Lophotrochozoa</taxon>
        <taxon>Mollusca</taxon>
        <taxon>Gastropoda</taxon>
        <taxon>Heterobranchia</taxon>
        <taxon>Euthyneura</taxon>
        <taxon>Panpulmonata</taxon>
        <taxon>Sacoglossa</taxon>
        <taxon>Placobranchoidea</taxon>
        <taxon>Plakobranchidae</taxon>
        <taxon>Elysia</taxon>
    </lineage>
</organism>
<dbReference type="EMBL" id="JAWDGP010005399">
    <property type="protein sequence ID" value="KAK3757219.1"/>
    <property type="molecule type" value="Genomic_DNA"/>
</dbReference>
<name>A0AAE0YTV7_9GAST</name>
<dbReference type="AlphaFoldDB" id="A0AAE0YTV7"/>
<proteinExistence type="predicted"/>
<reference evidence="1" key="1">
    <citation type="journal article" date="2023" name="G3 (Bethesda)">
        <title>A reference genome for the long-term kleptoplast-retaining sea slug Elysia crispata morphotype clarki.</title>
        <authorList>
            <person name="Eastman K.E."/>
            <person name="Pendleton A.L."/>
            <person name="Shaikh M.A."/>
            <person name="Suttiyut T."/>
            <person name="Ogas R."/>
            <person name="Tomko P."/>
            <person name="Gavelis G."/>
            <person name="Widhalm J.R."/>
            <person name="Wisecaver J.H."/>
        </authorList>
    </citation>
    <scope>NUCLEOTIDE SEQUENCE</scope>
    <source>
        <strain evidence="1">ECLA1</strain>
    </source>
</reference>
<keyword evidence="2" id="KW-1185">Reference proteome</keyword>
<comment type="caution">
    <text evidence="1">The sequence shown here is derived from an EMBL/GenBank/DDBJ whole genome shotgun (WGS) entry which is preliminary data.</text>
</comment>
<dbReference type="Proteomes" id="UP001283361">
    <property type="component" value="Unassembled WGS sequence"/>
</dbReference>
<protein>
    <submittedName>
        <fullName evidence="1">Uncharacterized protein</fullName>
    </submittedName>
</protein>
<evidence type="ECO:0000313" key="1">
    <source>
        <dbReference type="EMBL" id="KAK3757219.1"/>
    </source>
</evidence>